<dbReference type="AlphaFoldDB" id="A0A348FZE3"/>
<protein>
    <submittedName>
        <fullName evidence="1">Uncharacterized protein</fullName>
    </submittedName>
</protein>
<dbReference type="Proteomes" id="UP000266934">
    <property type="component" value="Chromosome"/>
</dbReference>
<dbReference type="EMBL" id="AP018907">
    <property type="protein sequence ID" value="BBF92676.1"/>
    <property type="molecule type" value="Genomic_DNA"/>
</dbReference>
<sequence>MRSSHLTRVGVGANGTRSGMFHFAGGGPAWATCGKCAAFCRAGGIGGAAGRPFEGEPSITVHGVCNKVKEYTNRWGKPFPSNSLACKYFIKREN</sequence>
<proteinExistence type="predicted"/>
<reference evidence="1 2" key="1">
    <citation type="submission" date="2018-08" db="EMBL/GenBank/DDBJ databases">
        <title>Complete genome sequencing of Blastochloris tepida GI.</title>
        <authorList>
            <person name="Tsukatani Y."/>
            <person name="Mori H."/>
        </authorList>
    </citation>
    <scope>NUCLEOTIDE SEQUENCE [LARGE SCALE GENOMIC DNA]</scope>
    <source>
        <strain evidence="1 2">GI</strain>
    </source>
</reference>
<keyword evidence="2" id="KW-1185">Reference proteome</keyword>
<name>A0A348FZE3_9HYPH</name>
<dbReference type="KEGG" id="blag:BLTE_13610"/>
<gene>
    <name evidence="1" type="ORF">BLTE_13610</name>
</gene>
<accession>A0A348FZE3</accession>
<evidence type="ECO:0000313" key="2">
    <source>
        <dbReference type="Proteomes" id="UP000266934"/>
    </source>
</evidence>
<evidence type="ECO:0000313" key="1">
    <source>
        <dbReference type="EMBL" id="BBF92676.1"/>
    </source>
</evidence>
<organism evidence="1 2">
    <name type="scientific">Blastochloris tepida</name>
    <dbReference type="NCBI Taxonomy" id="2233851"/>
    <lineage>
        <taxon>Bacteria</taxon>
        <taxon>Pseudomonadati</taxon>
        <taxon>Pseudomonadota</taxon>
        <taxon>Alphaproteobacteria</taxon>
        <taxon>Hyphomicrobiales</taxon>
        <taxon>Blastochloridaceae</taxon>
        <taxon>Blastochloris</taxon>
    </lineage>
</organism>